<dbReference type="AlphaFoldDB" id="A0A8J3ZFG7"/>
<dbReference type="Gene3D" id="3.40.50.720">
    <property type="entry name" value="NAD(P)-binding Rossmann-like Domain"/>
    <property type="match status" value="2"/>
</dbReference>
<feature type="domain" description="D-isomer specific 2-hydroxyacid dehydrogenase NAD-binding" evidence="7">
    <location>
        <begin position="114"/>
        <end position="291"/>
    </location>
</feature>
<evidence type="ECO:0000313" key="8">
    <source>
        <dbReference type="EMBL" id="GIJ63184.1"/>
    </source>
</evidence>
<dbReference type="PROSITE" id="PS00671">
    <property type="entry name" value="D_2_HYDROXYACID_DH_3"/>
    <property type="match status" value="1"/>
</dbReference>
<organism evidence="8 9">
    <name type="scientific">Virgisporangium aurantiacum</name>
    <dbReference type="NCBI Taxonomy" id="175570"/>
    <lineage>
        <taxon>Bacteria</taxon>
        <taxon>Bacillati</taxon>
        <taxon>Actinomycetota</taxon>
        <taxon>Actinomycetes</taxon>
        <taxon>Micromonosporales</taxon>
        <taxon>Micromonosporaceae</taxon>
        <taxon>Virgisporangium</taxon>
    </lineage>
</organism>
<sequence length="328" mass="34618">MTAADPAPLVVITDWDLPDDGTAVALLSSAGLRVHRANCRQPDDVIRAACDATAILVQWAPITAEVLDELTHCRFISRLGIGYDMIDVDAASRRGIAVANTPDYCVDEVATHAVAMILALSRRLLPLDGAVRAGRWSVLADASQASRPDRTTLAVIGFGRIGSLVAAHARALGFTVVVHDPGVSADDIGAAGHRPVDLAPALGSADIISLHAPLTAKTRHLLDREAIRRLKPGSLVVNTCRGGLVDETALAEALRSGYLGGAALDVFETEPLPADSPLRDAPNLLLTPHAAWYSPTSIQELPRRAAGQIVDFLAGRAVNSIVNPHARR</sequence>
<keyword evidence="3 5" id="KW-0560">Oxidoreductase</keyword>
<evidence type="ECO:0000256" key="1">
    <source>
        <dbReference type="ARBA" id="ARBA00005854"/>
    </source>
</evidence>
<dbReference type="PROSITE" id="PS00065">
    <property type="entry name" value="D_2_HYDROXYACID_DH_1"/>
    <property type="match status" value="1"/>
</dbReference>
<dbReference type="InterPro" id="IPR029753">
    <property type="entry name" value="D-isomer_DH_CS"/>
</dbReference>
<name>A0A8J3ZFG7_9ACTN</name>
<dbReference type="GO" id="GO:0003714">
    <property type="term" value="F:transcription corepressor activity"/>
    <property type="evidence" value="ECO:0007669"/>
    <property type="project" value="InterPro"/>
</dbReference>
<dbReference type="GO" id="GO:0051287">
    <property type="term" value="F:NAD binding"/>
    <property type="evidence" value="ECO:0007669"/>
    <property type="project" value="InterPro"/>
</dbReference>
<evidence type="ECO:0000256" key="4">
    <source>
        <dbReference type="ARBA" id="ARBA00023027"/>
    </source>
</evidence>
<dbReference type="InterPro" id="IPR006140">
    <property type="entry name" value="D-isomer_DH_NAD-bd"/>
</dbReference>
<keyword evidence="9" id="KW-1185">Reference proteome</keyword>
<keyword evidence="4" id="KW-0520">NAD</keyword>
<evidence type="ECO:0000256" key="5">
    <source>
        <dbReference type="RuleBase" id="RU003719"/>
    </source>
</evidence>
<proteinExistence type="inferred from homology"/>
<dbReference type="Pfam" id="PF00389">
    <property type="entry name" value="2-Hacid_dh"/>
    <property type="match status" value="1"/>
</dbReference>
<dbReference type="GO" id="GO:0016616">
    <property type="term" value="F:oxidoreductase activity, acting on the CH-OH group of donors, NAD or NADP as acceptor"/>
    <property type="evidence" value="ECO:0007669"/>
    <property type="project" value="InterPro"/>
</dbReference>
<dbReference type="SUPFAM" id="SSF52283">
    <property type="entry name" value="Formate/glycerate dehydrogenase catalytic domain-like"/>
    <property type="match status" value="1"/>
</dbReference>
<keyword evidence="2" id="KW-0028">Amino-acid biosynthesis</keyword>
<evidence type="ECO:0000313" key="9">
    <source>
        <dbReference type="Proteomes" id="UP000612585"/>
    </source>
</evidence>
<dbReference type="RefSeq" id="WP_204009253.1">
    <property type="nucleotide sequence ID" value="NZ_BOPG01000089.1"/>
</dbReference>
<dbReference type="InterPro" id="IPR006139">
    <property type="entry name" value="D-isomer_2_OHA_DH_cat_dom"/>
</dbReference>
<gene>
    <name evidence="8" type="ORF">Vau01_107000</name>
</gene>
<comment type="caution">
    <text evidence="8">The sequence shown here is derived from an EMBL/GenBank/DDBJ whole genome shotgun (WGS) entry which is preliminary data.</text>
</comment>
<evidence type="ECO:0000256" key="2">
    <source>
        <dbReference type="ARBA" id="ARBA00022605"/>
    </source>
</evidence>
<feature type="domain" description="D-isomer specific 2-hydroxyacid dehydrogenase catalytic" evidence="6">
    <location>
        <begin position="24"/>
        <end position="323"/>
    </location>
</feature>
<protein>
    <submittedName>
        <fullName evidence="8">D-isomer specific 2-hydroxyacid dehydrogenase family protein</fullName>
    </submittedName>
</protein>
<dbReference type="Pfam" id="PF02826">
    <property type="entry name" value="2-Hacid_dh_C"/>
    <property type="match status" value="1"/>
</dbReference>
<dbReference type="PANTHER" id="PTHR42789">
    <property type="entry name" value="D-ISOMER SPECIFIC 2-HYDROXYACID DEHYDROGENASE FAMILY PROTEIN (AFU_ORTHOLOGUE AFUA_6G10090)"/>
    <property type="match status" value="1"/>
</dbReference>
<evidence type="ECO:0000256" key="3">
    <source>
        <dbReference type="ARBA" id="ARBA00023002"/>
    </source>
</evidence>
<dbReference type="InterPro" id="IPR050857">
    <property type="entry name" value="D-2-hydroxyacid_DH"/>
</dbReference>
<reference evidence="8" key="1">
    <citation type="submission" date="2021-01" db="EMBL/GenBank/DDBJ databases">
        <title>Whole genome shotgun sequence of Virgisporangium aurantiacum NBRC 16421.</title>
        <authorList>
            <person name="Komaki H."/>
            <person name="Tamura T."/>
        </authorList>
    </citation>
    <scope>NUCLEOTIDE SEQUENCE</scope>
    <source>
        <strain evidence="8">NBRC 16421</strain>
    </source>
</reference>
<dbReference type="InterPro" id="IPR036291">
    <property type="entry name" value="NAD(P)-bd_dom_sf"/>
</dbReference>
<dbReference type="PANTHER" id="PTHR42789:SF1">
    <property type="entry name" value="D-ISOMER SPECIFIC 2-HYDROXYACID DEHYDROGENASE FAMILY PROTEIN (AFU_ORTHOLOGUE AFUA_6G10090)"/>
    <property type="match status" value="1"/>
</dbReference>
<accession>A0A8J3ZFG7</accession>
<dbReference type="InterPro" id="IPR029752">
    <property type="entry name" value="D-isomer_DH_CS1"/>
</dbReference>
<dbReference type="Proteomes" id="UP000612585">
    <property type="component" value="Unassembled WGS sequence"/>
</dbReference>
<dbReference type="CDD" id="cd05299">
    <property type="entry name" value="CtBP_dh"/>
    <property type="match status" value="1"/>
</dbReference>
<dbReference type="PROSITE" id="PS00670">
    <property type="entry name" value="D_2_HYDROXYACID_DH_2"/>
    <property type="match status" value="1"/>
</dbReference>
<dbReference type="EMBL" id="BOPG01000089">
    <property type="protein sequence ID" value="GIJ63184.1"/>
    <property type="molecule type" value="Genomic_DNA"/>
</dbReference>
<evidence type="ECO:0000259" key="6">
    <source>
        <dbReference type="Pfam" id="PF00389"/>
    </source>
</evidence>
<dbReference type="SUPFAM" id="SSF51735">
    <property type="entry name" value="NAD(P)-binding Rossmann-fold domains"/>
    <property type="match status" value="1"/>
</dbReference>
<evidence type="ECO:0000259" key="7">
    <source>
        <dbReference type="Pfam" id="PF02826"/>
    </source>
</evidence>
<comment type="similarity">
    <text evidence="1 5">Belongs to the D-isomer specific 2-hydroxyacid dehydrogenase family.</text>
</comment>
<dbReference type="InterPro" id="IPR043322">
    <property type="entry name" value="CtBP"/>
</dbReference>
<dbReference type="GO" id="GO:0008652">
    <property type="term" value="P:amino acid biosynthetic process"/>
    <property type="evidence" value="ECO:0007669"/>
    <property type="project" value="UniProtKB-KW"/>
</dbReference>